<keyword evidence="3 6" id="KW-1133">Transmembrane helix</keyword>
<dbReference type="InterPro" id="IPR051415">
    <property type="entry name" value="LAAT-1"/>
</dbReference>
<feature type="transmembrane region" description="Helical" evidence="6">
    <location>
        <begin position="329"/>
        <end position="350"/>
    </location>
</feature>
<proteinExistence type="predicted"/>
<dbReference type="AlphaFoldDB" id="A0AAW2WAY3"/>
<evidence type="ECO:0000256" key="1">
    <source>
        <dbReference type="ARBA" id="ARBA00004141"/>
    </source>
</evidence>
<dbReference type="GO" id="GO:0016020">
    <property type="term" value="C:membrane"/>
    <property type="evidence" value="ECO:0007669"/>
    <property type="project" value="UniProtKB-SubCell"/>
</dbReference>
<accession>A0AAW2WAY3</accession>
<evidence type="ECO:0000256" key="4">
    <source>
        <dbReference type="ARBA" id="ARBA00023136"/>
    </source>
</evidence>
<evidence type="ECO:0000313" key="7">
    <source>
        <dbReference type="EMBL" id="KAL0438603.1"/>
    </source>
</evidence>
<comment type="caution">
    <text evidence="7">The sequence shown here is derived from an EMBL/GenBank/DDBJ whole genome shotgun (WGS) entry which is preliminary data.</text>
</comment>
<dbReference type="SMART" id="SM00679">
    <property type="entry name" value="CTNS"/>
    <property type="match status" value="2"/>
</dbReference>
<feature type="transmembrane region" description="Helical" evidence="6">
    <location>
        <begin position="83"/>
        <end position="109"/>
    </location>
</feature>
<evidence type="ECO:0000256" key="6">
    <source>
        <dbReference type="SAM" id="Phobius"/>
    </source>
</evidence>
<dbReference type="PANTHER" id="PTHR16201:SF45">
    <property type="entry name" value="PQ-LOOP REPEAT FAMILY PROTEIN _ TRANSMEMBRANE FAMILY PROTEIN"/>
    <property type="match status" value="1"/>
</dbReference>
<sequence length="352" mass="39531">MRWIEEVFKDCLCNLNDEVSFGLGIASLVCWAVAEIPQIITNFTTKSAAGVSLAFLSTWIIGDVFNLAGCILEPATVINSSPLFFLLLFFIIILYTTVTIILALQCVYYNHFRQWWKRSQKEANMIKEETEPLQPKLHNGGTTSTNAPVEVPRRRDFYFMSARSLAGSDTPPTQCYIKARSGPPALDHHSHSSSDEDDDDNDNGSVFQPPSSRTATQPRQIPRQVKYGTFVAATANLPRLSEALRRALAAQSLLQEHEFSENPYGQWLGWLMAAIYMGGRIPQIWLNIKRGSVEGLNPLMFVFALIANATYTGSILVRTTEWRMIKANMPWLLDAIVCVGLDLFVSFLVYNH</sequence>
<evidence type="ECO:0000256" key="5">
    <source>
        <dbReference type="SAM" id="MobiDB-lite"/>
    </source>
</evidence>
<gene>
    <name evidence="7" type="ORF">Slati_2343300</name>
</gene>
<keyword evidence="2 6" id="KW-0812">Transmembrane</keyword>
<dbReference type="EMBL" id="JACGWN010000008">
    <property type="protein sequence ID" value="KAL0438603.1"/>
    <property type="molecule type" value="Genomic_DNA"/>
</dbReference>
<feature type="compositionally biased region" description="Polar residues" evidence="5">
    <location>
        <begin position="204"/>
        <end position="219"/>
    </location>
</feature>
<comment type="subcellular location">
    <subcellularLocation>
        <location evidence="1">Membrane</location>
        <topology evidence="1">Multi-pass membrane protein</topology>
    </subcellularLocation>
</comment>
<protein>
    <submittedName>
        <fullName evidence="7">Vacuolar amino acid transporter YPQ1</fullName>
    </submittedName>
</protein>
<reference evidence="7" key="1">
    <citation type="submission" date="2020-06" db="EMBL/GenBank/DDBJ databases">
        <authorList>
            <person name="Li T."/>
            <person name="Hu X."/>
            <person name="Zhang T."/>
            <person name="Song X."/>
            <person name="Zhang H."/>
            <person name="Dai N."/>
            <person name="Sheng W."/>
            <person name="Hou X."/>
            <person name="Wei L."/>
        </authorList>
    </citation>
    <scope>NUCLEOTIDE SEQUENCE</scope>
    <source>
        <strain evidence="7">KEN1</strain>
        <tissue evidence="7">Leaf</tissue>
    </source>
</reference>
<dbReference type="FunFam" id="1.20.1280.290:FF:000012">
    <property type="entry name" value="Vacuolar membrane PQ loop repeat protein"/>
    <property type="match status" value="1"/>
</dbReference>
<feature type="region of interest" description="Disordered" evidence="5">
    <location>
        <begin position="164"/>
        <end position="221"/>
    </location>
</feature>
<dbReference type="PANTHER" id="PTHR16201">
    <property type="entry name" value="SEVEN TRANSMEMBRANE PROTEIN 1-RELATED"/>
    <property type="match status" value="1"/>
</dbReference>
<feature type="transmembrane region" description="Helical" evidence="6">
    <location>
        <begin position="298"/>
        <end position="317"/>
    </location>
</feature>
<keyword evidence="4 6" id="KW-0472">Membrane</keyword>
<dbReference type="Pfam" id="PF04193">
    <property type="entry name" value="PQ-loop"/>
    <property type="match status" value="2"/>
</dbReference>
<dbReference type="Gene3D" id="1.20.1280.290">
    <property type="match status" value="2"/>
</dbReference>
<feature type="transmembrane region" description="Helical" evidence="6">
    <location>
        <begin position="53"/>
        <end position="77"/>
    </location>
</feature>
<evidence type="ECO:0000256" key="2">
    <source>
        <dbReference type="ARBA" id="ARBA00022692"/>
    </source>
</evidence>
<name>A0AAW2WAY3_9LAMI</name>
<reference evidence="7" key="2">
    <citation type="journal article" date="2024" name="Plant">
        <title>Genomic evolution and insights into agronomic trait innovations of Sesamum species.</title>
        <authorList>
            <person name="Miao H."/>
            <person name="Wang L."/>
            <person name="Qu L."/>
            <person name="Liu H."/>
            <person name="Sun Y."/>
            <person name="Le M."/>
            <person name="Wang Q."/>
            <person name="Wei S."/>
            <person name="Zheng Y."/>
            <person name="Lin W."/>
            <person name="Duan Y."/>
            <person name="Cao H."/>
            <person name="Xiong S."/>
            <person name="Wang X."/>
            <person name="Wei L."/>
            <person name="Li C."/>
            <person name="Ma Q."/>
            <person name="Ju M."/>
            <person name="Zhao R."/>
            <person name="Li G."/>
            <person name="Mu C."/>
            <person name="Tian Q."/>
            <person name="Mei H."/>
            <person name="Zhang T."/>
            <person name="Gao T."/>
            <person name="Zhang H."/>
        </authorList>
    </citation>
    <scope>NUCLEOTIDE SEQUENCE</scope>
    <source>
        <strain evidence="7">KEN1</strain>
    </source>
</reference>
<organism evidence="7">
    <name type="scientific">Sesamum latifolium</name>
    <dbReference type="NCBI Taxonomy" id="2727402"/>
    <lineage>
        <taxon>Eukaryota</taxon>
        <taxon>Viridiplantae</taxon>
        <taxon>Streptophyta</taxon>
        <taxon>Embryophyta</taxon>
        <taxon>Tracheophyta</taxon>
        <taxon>Spermatophyta</taxon>
        <taxon>Magnoliopsida</taxon>
        <taxon>eudicotyledons</taxon>
        <taxon>Gunneridae</taxon>
        <taxon>Pentapetalae</taxon>
        <taxon>asterids</taxon>
        <taxon>lamiids</taxon>
        <taxon>Lamiales</taxon>
        <taxon>Pedaliaceae</taxon>
        <taxon>Sesamum</taxon>
    </lineage>
</organism>
<evidence type="ECO:0000256" key="3">
    <source>
        <dbReference type="ARBA" id="ARBA00022989"/>
    </source>
</evidence>
<dbReference type="InterPro" id="IPR006603">
    <property type="entry name" value="PQ-loop_rpt"/>
</dbReference>